<feature type="domain" description="Peptidase S1" evidence="10">
    <location>
        <begin position="37"/>
        <end position="258"/>
    </location>
</feature>
<evidence type="ECO:0000256" key="2">
    <source>
        <dbReference type="ARBA" id="ARBA00022670"/>
    </source>
</evidence>
<name>A0A6J2SZR9_DROHY</name>
<keyword evidence="4 8" id="KW-0378">Hydrolase</keyword>
<comment type="similarity">
    <text evidence="1">Belongs to the peptidase S1 family.</text>
</comment>
<dbReference type="InterPro" id="IPR001314">
    <property type="entry name" value="Peptidase_S1A"/>
</dbReference>
<proteinExistence type="inferred from homology"/>
<feature type="chain" id="PRO_5026732749" evidence="9">
    <location>
        <begin position="17"/>
        <end position="262"/>
    </location>
</feature>
<dbReference type="InterPro" id="IPR018114">
    <property type="entry name" value="TRYPSIN_HIS"/>
</dbReference>
<dbReference type="CDD" id="cd00190">
    <property type="entry name" value="Tryp_SPc"/>
    <property type="match status" value="1"/>
</dbReference>
<evidence type="ECO:0000259" key="10">
    <source>
        <dbReference type="PROSITE" id="PS50240"/>
    </source>
</evidence>
<sequence>MKVFIVLTLIIAGVSAKVEEQVHPKDLPRSAKIQGRITNGYPAYEGKAPYAVGLSFNGWWCGGSIIAHDWVLTAAHCTNGASSVTIYYGATWRTNAQFTHTVGSGDRNDIINHHNADIALIRIPHVDFWHMVNKVELPSYNDRYNDFNERWAVACGWGGTYDGSPLPDWLQCVDLQIIHNSECQRTYGSGTVTDNILCVRTPDGKSTCGGDSGGPLVTHDGNKLVGVTNFGTSSCTSGAPAGFQRVTYHLDWIRDHTGIAYY</sequence>
<evidence type="ECO:0000313" key="12">
    <source>
        <dbReference type="RefSeq" id="XP_030081650.1"/>
    </source>
</evidence>
<gene>
    <name evidence="12" type="primary">LOC111596954</name>
</gene>
<dbReference type="Pfam" id="PF00089">
    <property type="entry name" value="Trypsin"/>
    <property type="match status" value="1"/>
</dbReference>
<evidence type="ECO:0000256" key="5">
    <source>
        <dbReference type="ARBA" id="ARBA00022825"/>
    </source>
</evidence>
<dbReference type="GO" id="GO:0006508">
    <property type="term" value="P:proteolysis"/>
    <property type="evidence" value="ECO:0007669"/>
    <property type="project" value="UniProtKB-KW"/>
</dbReference>
<dbReference type="Proteomes" id="UP000504633">
    <property type="component" value="Unplaced"/>
</dbReference>
<protein>
    <submittedName>
        <fullName evidence="12">Serine protease 1-like isoform X2</fullName>
    </submittedName>
</protein>
<evidence type="ECO:0000256" key="6">
    <source>
        <dbReference type="ARBA" id="ARBA00023145"/>
    </source>
</evidence>
<dbReference type="PROSITE" id="PS00135">
    <property type="entry name" value="TRYPSIN_SER"/>
    <property type="match status" value="1"/>
</dbReference>
<evidence type="ECO:0000256" key="3">
    <source>
        <dbReference type="ARBA" id="ARBA00022729"/>
    </source>
</evidence>
<dbReference type="InterPro" id="IPR043504">
    <property type="entry name" value="Peptidase_S1_PA_chymotrypsin"/>
</dbReference>
<dbReference type="SUPFAM" id="SSF50494">
    <property type="entry name" value="Trypsin-like serine proteases"/>
    <property type="match status" value="1"/>
</dbReference>
<evidence type="ECO:0000256" key="4">
    <source>
        <dbReference type="ARBA" id="ARBA00022801"/>
    </source>
</evidence>
<dbReference type="GO" id="GO:0004252">
    <property type="term" value="F:serine-type endopeptidase activity"/>
    <property type="evidence" value="ECO:0007669"/>
    <property type="project" value="InterPro"/>
</dbReference>
<dbReference type="PRINTS" id="PR00722">
    <property type="entry name" value="CHYMOTRYPSIN"/>
</dbReference>
<organism evidence="11 12">
    <name type="scientific">Drosophila hydei</name>
    <name type="common">Fruit fly</name>
    <dbReference type="NCBI Taxonomy" id="7224"/>
    <lineage>
        <taxon>Eukaryota</taxon>
        <taxon>Metazoa</taxon>
        <taxon>Ecdysozoa</taxon>
        <taxon>Arthropoda</taxon>
        <taxon>Hexapoda</taxon>
        <taxon>Insecta</taxon>
        <taxon>Pterygota</taxon>
        <taxon>Neoptera</taxon>
        <taxon>Endopterygota</taxon>
        <taxon>Diptera</taxon>
        <taxon>Brachycera</taxon>
        <taxon>Muscomorpha</taxon>
        <taxon>Ephydroidea</taxon>
        <taxon>Drosophilidae</taxon>
        <taxon>Drosophila</taxon>
    </lineage>
</organism>
<evidence type="ECO:0000256" key="7">
    <source>
        <dbReference type="ARBA" id="ARBA00023157"/>
    </source>
</evidence>
<keyword evidence="5 8" id="KW-0720">Serine protease</keyword>
<keyword evidence="7" id="KW-1015">Disulfide bond</keyword>
<dbReference type="RefSeq" id="XP_030081650.1">
    <property type="nucleotide sequence ID" value="XM_030225790.1"/>
</dbReference>
<evidence type="ECO:0000256" key="1">
    <source>
        <dbReference type="ARBA" id="ARBA00007664"/>
    </source>
</evidence>
<evidence type="ECO:0000256" key="8">
    <source>
        <dbReference type="RuleBase" id="RU363034"/>
    </source>
</evidence>
<dbReference type="InterPro" id="IPR033116">
    <property type="entry name" value="TRYPSIN_SER"/>
</dbReference>
<dbReference type="PROSITE" id="PS50240">
    <property type="entry name" value="TRYPSIN_DOM"/>
    <property type="match status" value="1"/>
</dbReference>
<dbReference type="PROSITE" id="PS00134">
    <property type="entry name" value="TRYPSIN_HIS"/>
    <property type="match status" value="1"/>
</dbReference>
<dbReference type="AlphaFoldDB" id="A0A6J2SZR9"/>
<dbReference type="FunFam" id="2.40.10.10:FF:000164">
    <property type="entry name" value="Jonah 66Cii"/>
    <property type="match status" value="1"/>
</dbReference>
<dbReference type="InterPro" id="IPR001254">
    <property type="entry name" value="Trypsin_dom"/>
</dbReference>
<dbReference type="PANTHER" id="PTHR24276">
    <property type="entry name" value="POLYSERASE-RELATED"/>
    <property type="match status" value="1"/>
</dbReference>
<keyword evidence="2 8" id="KW-0645">Protease</keyword>
<dbReference type="OrthoDB" id="5597713at2759"/>
<dbReference type="Gene3D" id="2.40.10.10">
    <property type="entry name" value="Trypsin-like serine proteases"/>
    <property type="match status" value="2"/>
</dbReference>
<dbReference type="InterPro" id="IPR009003">
    <property type="entry name" value="Peptidase_S1_PA"/>
</dbReference>
<keyword evidence="3 9" id="KW-0732">Signal</keyword>
<dbReference type="InterPro" id="IPR050430">
    <property type="entry name" value="Peptidase_S1"/>
</dbReference>
<reference evidence="12" key="1">
    <citation type="submission" date="2025-08" db="UniProtKB">
        <authorList>
            <consortium name="RefSeq"/>
        </authorList>
    </citation>
    <scope>IDENTIFICATION</scope>
    <source>
        <strain evidence="12">15085-1641.00</strain>
        <tissue evidence="12">Whole body</tissue>
    </source>
</reference>
<keyword evidence="6" id="KW-0865">Zymogen</keyword>
<keyword evidence="11" id="KW-1185">Reference proteome</keyword>
<evidence type="ECO:0000313" key="11">
    <source>
        <dbReference type="Proteomes" id="UP000504633"/>
    </source>
</evidence>
<dbReference type="SMART" id="SM00020">
    <property type="entry name" value="Tryp_SPc"/>
    <property type="match status" value="1"/>
</dbReference>
<feature type="signal peptide" evidence="9">
    <location>
        <begin position="1"/>
        <end position="16"/>
    </location>
</feature>
<dbReference type="GeneID" id="111596954"/>
<evidence type="ECO:0000256" key="9">
    <source>
        <dbReference type="SAM" id="SignalP"/>
    </source>
</evidence>
<accession>A0A6J2SZR9</accession>
<dbReference type="PANTHER" id="PTHR24276:SF98">
    <property type="entry name" value="FI18310P1-RELATED"/>
    <property type="match status" value="1"/>
</dbReference>